<evidence type="ECO:0000256" key="1">
    <source>
        <dbReference type="ARBA" id="ARBA00001966"/>
    </source>
</evidence>
<dbReference type="InterPro" id="IPR007197">
    <property type="entry name" value="rSAM"/>
</dbReference>
<dbReference type="AlphaFoldDB" id="A0A955RIF6"/>
<dbReference type="EC" id="2.8.4.-" evidence="10"/>
<dbReference type="FunFam" id="3.40.50.12160:FF:000003">
    <property type="entry name" value="CDK5 regulatory subunit-associated protein 1"/>
    <property type="match status" value="1"/>
</dbReference>
<dbReference type="InterPro" id="IPR023404">
    <property type="entry name" value="rSAM_horseshoe"/>
</dbReference>
<dbReference type="GO" id="GO:0005829">
    <property type="term" value="C:cytosol"/>
    <property type="evidence" value="ECO:0007669"/>
    <property type="project" value="TreeGrafter"/>
</dbReference>
<dbReference type="GO" id="GO:0035597">
    <property type="term" value="F:tRNA-2-methylthio-N(6)-dimethylallyladenosine(37) synthase activity"/>
    <property type="evidence" value="ECO:0007669"/>
    <property type="project" value="TreeGrafter"/>
</dbReference>
<dbReference type="GO" id="GO:0046872">
    <property type="term" value="F:metal ion binding"/>
    <property type="evidence" value="ECO:0007669"/>
    <property type="project" value="UniProtKB-KW"/>
</dbReference>
<dbReference type="InterPro" id="IPR038135">
    <property type="entry name" value="Methylthiotransferase_N_sf"/>
</dbReference>
<dbReference type="Pfam" id="PF00919">
    <property type="entry name" value="UPF0004"/>
    <property type="match status" value="1"/>
</dbReference>
<evidence type="ECO:0000256" key="4">
    <source>
        <dbReference type="ARBA" id="ARBA00022691"/>
    </source>
</evidence>
<comment type="caution">
    <text evidence="10">The sequence shown here is derived from an EMBL/GenBank/DDBJ whole genome shotgun (WGS) entry which is preliminary data.</text>
</comment>
<proteinExistence type="predicted"/>
<evidence type="ECO:0000256" key="7">
    <source>
        <dbReference type="ARBA" id="ARBA00023014"/>
    </source>
</evidence>
<dbReference type="NCBIfam" id="TIGR00089">
    <property type="entry name" value="MiaB/RimO family radical SAM methylthiotransferase"/>
    <property type="match status" value="1"/>
</dbReference>
<keyword evidence="7" id="KW-0411">Iron-sulfur</keyword>
<dbReference type="InterPro" id="IPR006638">
    <property type="entry name" value="Elp3/MiaA/NifB-like_rSAM"/>
</dbReference>
<dbReference type="InterPro" id="IPR005839">
    <property type="entry name" value="Methylthiotransferase"/>
</dbReference>
<dbReference type="InterPro" id="IPR058240">
    <property type="entry name" value="rSAM_sf"/>
</dbReference>
<accession>A0A955RIF6</accession>
<evidence type="ECO:0000256" key="2">
    <source>
        <dbReference type="ARBA" id="ARBA00022485"/>
    </source>
</evidence>
<feature type="domain" description="Radical SAM core" evidence="9">
    <location>
        <begin position="149"/>
        <end position="414"/>
    </location>
</feature>
<dbReference type="SFLD" id="SFLDG01061">
    <property type="entry name" value="methylthiotransferase"/>
    <property type="match status" value="1"/>
</dbReference>
<comment type="cofactor">
    <cofactor evidence="1">
        <name>[4Fe-4S] cluster</name>
        <dbReference type="ChEBI" id="CHEBI:49883"/>
    </cofactor>
</comment>
<evidence type="ECO:0000313" key="10">
    <source>
        <dbReference type="EMBL" id="MCA9382692.1"/>
    </source>
</evidence>
<dbReference type="PROSITE" id="PS51918">
    <property type="entry name" value="RADICAL_SAM"/>
    <property type="match status" value="1"/>
</dbReference>
<evidence type="ECO:0000256" key="3">
    <source>
        <dbReference type="ARBA" id="ARBA00022679"/>
    </source>
</evidence>
<dbReference type="Pfam" id="PF04055">
    <property type="entry name" value="Radical_SAM"/>
    <property type="match status" value="1"/>
</dbReference>
<name>A0A955RIF6_9BACT</name>
<evidence type="ECO:0000256" key="5">
    <source>
        <dbReference type="ARBA" id="ARBA00022723"/>
    </source>
</evidence>
<dbReference type="SUPFAM" id="SSF102114">
    <property type="entry name" value="Radical SAM enzymes"/>
    <property type="match status" value="1"/>
</dbReference>
<feature type="domain" description="MTTase N-terminal" evidence="8">
    <location>
        <begin position="8"/>
        <end position="135"/>
    </location>
</feature>
<protein>
    <submittedName>
        <fullName evidence="10">MiaB/RimO family radical SAM methylthiotransferase</fullName>
        <ecNumber evidence="10">2.8.4.-</ecNumber>
    </submittedName>
</protein>
<evidence type="ECO:0000259" key="9">
    <source>
        <dbReference type="PROSITE" id="PS51918"/>
    </source>
</evidence>
<dbReference type="SMART" id="SM00729">
    <property type="entry name" value="Elp3"/>
    <property type="match status" value="1"/>
</dbReference>
<dbReference type="Proteomes" id="UP000782843">
    <property type="component" value="Unassembled WGS sequence"/>
</dbReference>
<dbReference type="SFLD" id="SFLDS00029">
    <property type="entry name" value="Radical_SAM"/>
    <property type="match status" value="1"/>
</dbReference>
<keyword evidence="6" id="KW-0408">Iron</keyword>
<keyword evidence="4" id="KW-0949">S-adenosyl-L-methionine</keyword>
<dbReference type="GO" id="GO:0051539">
    <property type="term" value="F:4 iron, 4 sulfur cluster binding"/>
    <property type="evidence" value="ECO:0007669"/>
    <property type="project" value="UniProtKB-KW"/>
</dbReference>
<dbReference type="Gene3D" id="3.80.30.20">
    <property type="entry name" value="tm_1862 like domain"/>
    <property type="match status" value="1"/>
</dbReference>
<dbReference type="SFLD" id="SFLDG01082">
    <property type="entry name" value="B12-binding_domain_containing"/>
    <property type="match status" value="1"/>
</dbReference>
<keyword evidence="5" id="KW-0479">Metal-binding</keyword>
<evidence type="ECO:0000259" key="8">
    <source>
        <dbReference type="PROSITE" id="PS51449"/>
    </source>
</evidence>
<dbReference type="InterPro" id="IPR013848">
    <property type="entry name" value="Methylthiotransferase_N"/>
</dbReference>
<dbReference type="Gene3D" id="3.40.50.12160">
    <property type="entry name" value="Methylthiotransferase, N-terminal domain"/>
    <property type="match status" value="1"/>
</dbReference>
<dbReference type="PANTHER" id="PTHR43020:SF2">
    <property type="entry name" value="MITOCHONDRIAL TRNA METHYLTHIOTRANSFERASE CDK5RAP1"/>
    <property type="match status" value="1"/>
</dbReference>
<gene>
    <name evidence="10" type="ORF">KC660_04795</name>
</gene>
<sequence>MSTTQIQKKYYIKTFGCQMNHSDSERLASVCELMRYKPTDKLSESDLLVINSCSVRQRAEDRVIGMGKKVNELKKQNPNLKVVLTGCMAKRSWDEDNNAKLKVSKNLKRQMPWLDIVMEINDLPELPKLLNKNYEGDLQAEYLSFQPKYNSSFQAYVPISTGCDMHCTFCIVPYSRGKERDRKAEDVYKEVKNLIAKGFKDITLLGQTVNSWHNGVKLYQNSENSLYGNVVKIKGTKNKSDSVRVKNVNLEKELDFADLLLILDKIEGDWWLNFISSHPNFFTDKLINTLPKLTHLRPALHFAVQSGSNKILDKMNRKYSIEEYALIVKKLRKEMPNIAITTDIIVGFPDESEEDFIATLNLMKEIEYDMAYLNEYSPRKGTPSAKFMIDNVDVHTKSERKERLNEVLKKSAKKQNSKLIGETEKCLVYGYRNGCIQAKTGSMKDVKVKLSKNIKDPKKLIGQFIQVEIKKAGSWSLEGNLIN</sequence>
<evidence type="ECO:0000256" key="6">
    <source>
        <dbReference type="ARBA" id="ARBA00023004"/>
    </source>
</evidence>
<dbReference type="PROSITE" id="PS51449">
    <property type="entry name" value="MTTASE_N"/>
    <property type="match status" value="1"/>
</dbReference>
<dbReference type="PANTHER" id="PTHR43020">
    <property type="entry name" value="CDK5 REGULATORY SUBUNIT-ASSOCIATED PROTEIN 1"/>
    <property type="match status" value="1"/>
</dbReference>
<reference evidence="10" key="1">
    <citation type="submission" date="2020-04" db="EMBL/GenBank/DDBJ databases">
        <authorList>
            <person name="Zhang T."/>
        </authorList>
    </citation>
    <scope>NUCLEOTIDE SEQUENCE</scope>
    <source>
        <strain evidence="10">HKST-UBA10</strain>
    </source>
</reference>
<dbReference type="EMBL" id="JAGQLG010000210">
    <property type="protein sequence ID" value="MCA9382692.1"/>
    <property type="molecule type" value="Genomic_DNA"/>
</dbReference>
<evidence type="ECO:0000313" key="11">
    <source>
        <dbReference type="Proteomes" id="UP000782843"/>
    </source>
</evidence>
<organism evidence="10 11">
    <name type="scientific">Candidatus Dojkabacteria bacterium</name>
    <dbReference type="NCBI Taxonomy" id="2099670"/>
    <lineage>
        <taxon>Bacteria</taxon>
        <taxon>Candidatus Dojkabacteria</taxon>
    </lineage>
</organism>
<reference evidence="10" key="2">
    <citation type="journal article" date="2021" name="Microbiome">
        <title>Successional dynamics and alternative stable states in a saline activated sludge microbial community over 9 years.</title>
        <authorList>
            <person name="Wang Y."/>
            <person name="Ye J."/>
            <person name="Ju F."/>
            <person name="Liu L."/>
            <person name="Boyd J.A."/>
            <person name="Deng Y."/>
            <person name="Parks D.H."/>
            <person name="Jiang X."/>
            <person name="Yin X."/>
            <person name="Woodcroft B.J."/>
            <person name="Tyson G.W."/>
            <person name="Hugenholtz P."/>
            <person name="Polz M.F."/>
            <person name="Zhang T."/>
        </authorList>
    </citation>
    <scope>NUCLEOTIDE SEQUENCE</scope>
    <source>
        <strain evidence="10">HKST-UBA10</strain>
    </source>
</reference>
<keyword evidence="2" id="KW-0004">4Fe-4S</keyword>
<dbReference type="PROSITE" id="PS01278">
    <property type="entry name" value="MTTASE_RADICAL"/>
    <property type="match status" value="1"/>
</dbReference>
<keyword evidence="3 10" id="KW-0808">Transferase</keyword>
<dbReference type="InterPro" id="IPR020612">
    <property type="entry name" value="Methylthiotransferase_CS"/>
</dbReference>